<comment type="pathway">
    <text evidence="4">Amino-acid biosynthesis.</text>
</comment>
<dbReference type="Proteomes" id="UP000007939">
    <property type="component" value="Chromosome"/>
</dbReference>
<dbReference type="InterPro" id="IPR036188">
    <property type="entry name" value="FAD/NAD-bd_sf"/>
</dbReference>
<evidence type="ECO:0000259" key="5">
    <source>
        <dbReference type="PROSITE" id="PS51379"/>
    </source>
</evidence>
<dbReference type="InterPro" id="IPR006005">
    <property type="entry name" value="Glut_synth_ssu1"/>
</dbReference>
<dbReference type="Gene3D" id="1.10.1060.10">
    <property type="entry name" value="Alpha-helical ferredoxin"/>
    <property type="match status" value="1"/>
</dbReference>
<dbReference type="SUPFAM" id="SSF46548">
    <property type="entry name" value="alpha-helical ferredoxin"/>
    <property type="match status" value="1"/>
</dbReference>
<name>F4GK28_PARC1</name>
<dbReference type="GO" id="GO:0016040">
    <property type="term" value="F:glutamate synthase (NADH) activity"/>
    <property type="evidence" value="ECO:0007669"/>
    <property type="project" value="UniProtKB-EC"/>
</dbReference>
<gene>
    <name evidence="6" type="ordered locus">Spico_0572</name>
</gene>
<dbReference type="Pfam" id="PF14691">
    <property type="entry name" value="Fer4_20"/>
    <property type="match status" value="1"/>
</dbReference>
<dbReference type="InterPro" id="IPR028261">
    <property type="entry name" value="DPD_II"/>
</dbReference>
<keyword evidence="2 6" id="KW-0560">Oxidoreductase</keyword>
<feature type="domain" description="4Fe-4S ferredoxin-type" evidence="5">
    <location>
        <begin position="37"/>
        <end position="68"/>
    </location>
</feature>
<evidence type="ECO:0000256" key="2">
    <source>
        <dbReference type="ARBA" id="ARBA00023002"/>
    </source>
</evidence>
<dbReference type="Gene3D" id="3.50.50.60">
    <property type="entry name" value="FAD/NAD(P)-binding domain"/>
    <property type="match status" value="2"/>
</dbReference>
<dbReference type="eggNOG" id="COG0493">
    <property type="taxonomic scope" value="Bacteria"/>
</dbReference>
<reference evidence="6 7" key="2">
    <citation type="journal article" date="2012" name="Stand. Genomic Sci.">
        <title>Complete genome sequence of the termite hindgut bacterium Spirochaeta coccoides type strain (SPN1(T)), reclassification in the genus Sphaerochaeta as Sphaerochaeta coccoides comb. nov. and emendations of the family Spirochaetaceae and the genus Sphaerochaeta.</title>
        <authorList>
            <person name="Abt B."/>
            <person name="Han C."/>
            <person name="Scheuner C."/>
            <person name="Lu M."/>
            <person name="Lapidus A."/>
            <person name="Nolan M."/>
            <person name="Lucas S."/>
            <person name="Hammon N."/>
            <person name="Deshpande S."/>
            <person name="Cheng J.F."/>
            <person name="Tapia R."/>
            <person name="Goodwin L.A."/>
            <person name="Pitluck S."/>
            <person name="Liolios K."/>
            <person name="Pagani I."/>
            <person name="Ivanova N."/>
            <person name="Mavromatis K."/>
            <person name="Mikhailova N."/>
            <person name="Huntemann M."/>
            <person name="Pati A."/>
            <person name="Chen A."/>
            <person name="Palaniappan K."/>
            <person name="Land M."/>
            <person name="Hauser L."/>
            <person name="Brambilla E.M."/>
            <person name="Rohde M."/>
            <person name="Spring S."/>
            <person name="Gronow S."/>
            <person name="Goker M."/>
            <person name="Woyke T."/>
            <person name="Bristow J."/>
            <person name="Eisen J.A."/>
            <person name="Markowitz V."/>
            <person name="Hugenholtz P."/>
            <person name="Kyrpides N.C."/>
            <person name="Klenk H.P."/>
            <person name="Detter J.C."/>
        </authorList>
    </citation>
    <scope>NUCLEOTIDE SEQUENCE [LARGE SCALE GENOMIC DNA]</scope>
    <source>
        <strain evidence="7">ATCC BAA-1237 / DSM 17374 / SPN1</strain>
    </source>
</reference>
<dbReference type="InterPro" id="IPR017896">
    <property type="entry name" value="4Fe4S_Fe-S-bd"/>
</dbReference>
<dbReference type="PANTHER" id="PTHR43100:SF1">
    <property type="entry name" value="GLUTAMATE SYNTHASE [NADPH] SMALL CHAIN"/>
    <property type="match status" value="1"/>
</dbReference>
<dbReference type="GO" id="GO:0051536">
    <property type="term" value="F:iron-sulfur cluster binding"/>
    <property type="evidence" value="ECO:0007669"/>
    <property type="project" value="InterPro"/>
</dbReference>
<organism evidence="6 7">
    <name type="scientific">Parasphaerochaeta coccoides (strain ATCC BAA-1237 / DSM 17374 / SPN1)</name>
    <name type="common">Sphaerochaeta coccoides</name>
    <dbReference type="NCBI Taxonomy" id="760011"/>
    <lineage>
        <taxon>Bacteria</taxon>
        <taxon>Pseudomonadati</taxon>
        <taxon>Spirochaetota</taxon>
        <taxon>Spirochaetia</taxon>
        <taxon>Spirochaetales</taxon>
        <taxon>Sphaerochaetaceae</taxon>
        <taxon>Parasphaerochaeta</taxon>
    </lineage>
</organism>
<dbReference type="NCBIfam" id="TIGR01317">
    <property type="entry name" value="GOGAT_sm_gam"/>
    <property type="match status" value="1"/>
</dbReference>
<accession>F4GK28</accession>
<evidence type="ECO:0000256" key="4">
    <source>
        <dbReference type="ARBA" id="ARBA00029440"/>
    </source>
</evidence>
<dbReference type="InterPro" id="IPR051394">
    <property type="entry name" value="Glutamate_Synthase"/>
</dbReference>
<evidence type="ECO:0000313" key="7">
    <source>
        <dbReference type="Proteomes" id="UP000007939"/>
    </source>
</evidence>
<dbReference type="PROSITE" id="PS51379">
    <property type="entry name" value="4FE4S_FER_2"/>
    <property type="match status" value="1"/>
</dbReference>
<dbReference type="Pfam" id="PF07992">
    <property type="entry name" value="Pyr_redox_2"/>
    <property type="match status" value="1"/>
</dbReference>
<sequence length="487" mass="53287">MGNPTGFMKIPRKTSGYRPVEERVNDYSEVEMRLEDDERRLQASRCMDCGIPFCHWACPVENIMPQWQDFLYKGDYRAAWERLTLTNPFPEFTGRVCPALCEASCVLGIHDEPVTIRQNELAVIEKAFDEGFVTPCPPKSRNGRKVAIVGGGPAGLSAAVYLNRAGFTVTVYEADDKPGGYLRYGIPDFKLDKRFIDRRLELMSAEGIIFKTNTVIGDHAALFGKKTVASVVSAETLEKEFDTIVLAIGARSARDLIIPGREANGIHQALDFLSLQNRAYEGKLHGTDSKDSLQAYGKKIVVIGGGDTGADCVGTANRQGARSIVQIEVMPQPPSHRPVNQPWPLWPTVLKTSSSHMEGCERMWSVNTKSFNLTDGKVSSLNCTQVEWVTSPQGGRPTLRDIPGSEFTVEADIVLLAMGFTHVVQEGIVKNFNLALDDRGNIRTSGTFQSSNPKVWATGDARRGASLVVHAIADGKAAAKAIIAKVG</sequence>
<keyword evidence="1" id="KW-0028">Amino-acid biosynthesis</keyword>
<dbReference type="InterPro" id="IPR009051">
    <property type="entry name" value="Helical_ferredxn"/>
</dbReference>
<dbReference type="PRINTS" id="PR00419">
    <property type="entry name" value="ADXRDTASE"/>
</dbReference>
<dbReference type="InterPro" id="IPR023753">
    <property type="entry name" value="FAD/NAD-binding_dom"/>
</dbReference>
<dbReference type="GO" id="GO:0006537">
    <property type="term" value="P:glutamate biosynthetic process"/>
    <property type="evidence" value="ECO:0007669"/>
    <property type="project" value="UniProtKB-KW"/>
</dbReference>
<dbReference type="AlphaFoldDB" id="F4GK28"/>
<dbReference type="STRING" id="760011.Spico_0572"/>
<dbReference type="KEGG" id="scc:Spico_0572"/>
<reference evidence="7" key="1">
    <citation type="submission" date="2011-04" db="EMBL/GenBank/DDBJ databases">
        <title>The complete genome of Spirochaeta coccoides DSM 17374.</title>
        <authorList>
            <person name="Lucas S."/>
            <person name="Copeland A."/>
            <person name="Lapidus A."/>
            <person name="Bruce D."/>
            <person name="Goodwin L."/>
            <person name="Pitluck S."/>
            <person name="Peters L."/>
            <person name="Kyrpides N."/>
            <person name="Mavromatis K."/>
            <person name="Pagani I."/>
            <person name="Ivanova N."/>
            <person name="Ovchinnikova G."/>
            <person name="Lu M."/>
            <person name="Detter J.C."/>
            <person name="Tapia R."/>
            <person name="Han C."/>
            <person name="Land M."/>
            <person name="Hauser L."/>
            <person name="Markowitz V."/>
            <person name="Cheng J.-F."/>
            <person name="Hugenholtz P."/>
            <person name="Woyke T."/>
            <person name="Wu D."/>
            <person name="Spring S."/>
            <person name="Schroeder M."/>
            <person name="Brambilla E."/>
            <person name="Klenk H.-P."/>
            <person name="Eisen J.A."/>
        </authorList>
    </citation>
    <scope>NUCLEOTIDE SEQUENCE [LARGE SCALE GENOMIC DNA]</scope>
    <source>
        <strain evidence="7">ATCC BAA-1237 / DSM 17374 / SPN1</strain>
    </source>
</reference>
<proteinExistence type="predicted"/>
<dbReference type="SUPFAM" id="SSF51971">
    <property type="entry name" value="Nucleotide-binding domain"/>
    <property type="match status" value="2"/>
</dbReference>
<dbReference type="EC" id="1.4.1.14" evidence="6"/>
<evidence type="ECO:0000256" key="1">
    <source>
        <dbReference type="ARBA" id="ARBA00022605"/>
    </source>
</evidence>
<dbReference type="RefSeq" id="WP_013739196.1">
    <property type="nucleotide sequence ID" value="NC_015436.1"/>
</dbReference>
<evidence type="ECO:0000256" key="3">
    <source>
        <dbReference type="ARBA" id="ARBA00023164"/>
    </source>
</evidence>
<evidence type="ECO:0000313" key="6">
    <source>
        <dbReference type="EMBL" id="AEC01800.1"/>
    </source>
</evidence>
<dbReference type="HOGENOM" id="CLU_000422_3_1_12"/>
<protein>
    <submittedName>
        <fullName evidence="6">Glutamate synthase (NADH) small subunit</fullName>
        <ecNumber evidence="6">1.4.1.14</ecNumber>
    </submittedName>
</protein>
<keyword evidence="7" id="KW-1185">Reference proteome</keyword>
<dbReference type="PANTHER" id="PTHR43100">
    <property type="entry name" value="GLUTAMATE SYNTHASE [NADPH] SMALL CHAIN"/>
    <property type="match status" value="1"/>
</dbReference>
<dbReference type="GO" id="GO:0016639">
    <property type="term" value="F:oxidoreductase activity, acting on the CH-NH2 group of donors, NAD or NADP as acceptor"/>
    <property type="evidence" value="ECO:0007669"/>
    <property type="project" value="InterPro"/>
</dbReference>
<dbReference type="EMBL" id="CP002659">
    <property type="protein sequence ID" value="AEC01800.1"/>
    <property type="molecule type" value="Genomic_DNA"/>
</dbReference>
<dbReference type="OrthoDB" id="9803192at2"/>
<keyword evidence="3" id="KW-0314">Glutamate biosynthesis</keyword>